<evidence type="ECO:0000313" key="1">
    <source>
        <dbReference type="EMBL" id="RHX85180.1"/>
    </source>
</evidence>
<reference evidence="2" key="1">
    <citation type="submission" date="2018-05" db="EMBL/GenBank/DDBJ databases">
        <title>Leptospira yasudae sp. nov. and Leptospira stimsonii sp. nov., two pathogenic species of the genus Leptospira isolated from environmental sources.</title>
        <authorList>
            <person name="Casanovas-Massana A."/>
            <person name="Hamond C."/>
            <person name="Santos L.A."/>
            <person name="Hacker K.P."/>
            <person name="Balassiano I."/>
            <person name="Medeiros M.A."/>
            <person name="Reis M.G."/>
            <person name="Ko A.I."/>
            <person name="Wunder E.A."/>
        </authorList>
    </citation>
    <scope>NUCLEOTIDE SEQUENCE [LARGE SCALE GENOMIC DNA]</scope>
    <source>
        <strain evidence="2">AMB6-RJ</strain>
    </source>
</reference>
<name>A0A8B3CN62_9LEPT</name>
<accession>A0A8B3CN62</accession>
<organism evidence="1 2">
    <name type="scientific">Leptospira stimsonii</name>
    <dbReference type="NCBI Taxonomy" id="2202203"/>
    <lineage>
        <taxon>Bacteria</taxon>
        <taxon>Pseudomonadati</taxon>
        <taxon>Spirochaetota</taxon>
        <taxon>Spirochaetia</taxon>
        <taxon>Leptospirales</taxon>
        <taxon>Leptospiraceae</taxon>
        <taxon>Leptospira</taxon>
    </lineage>
</organism>
<sequence length="74" mass="8621">MKSCECSSEIAFVRELGRNSVEMELHFGNLVRKRDLRFVKWNSKVLLTNSSFGRNSGEIESYRTVPIEENRILL</sequence>
<proteinExistence type="predicted"/>
<evidence type="ECO:0000313" key="2">
    <source>
        <dbReference type="Proteomes" id="UP000266669"/>
    </source>
</evidence>
<gene>
    <name evidence="1" type="ORF">DLM78_13715</name>
</gene>
<dbReference type="AlphaFoldDB" id="A0A8B3CN62"/>
<protein>
    <submittedName>
        <fullName evidence="1">Uncharacterized protein</fullName>
    </submittedName>
</protein>
<dbReference type="Proteomes" id="UP000266669">
    <property type="component" value="Unassembled WGS sequence"/>
</dbReference>
<comment type="caution">
    <text evidence="1">The sequence shown here is derived from an EMBL/GenBank/DDBJ whole genome shotgun (WGS) entry which is preliminary data.</text>
</comment>
<dbReference type="EMBL" id="QHCS01000003">
    <property type="protein sequence ID" value="RHX85180.1"/>
    <property type="molecule type" value="Genomic_DNA"/>
</dbReference>